<evidence type="ECO:0000313" key="11">
    <source>
        <dbReference type="Proteomes" id="UP000663887"/>
    </source>
</evidence>
<dbReference type="EMBL" id="CAJOBH010000187">
    <property type="protein sequence ID" value="CAF3769006.1"/>
    <property type="molecule type" value="Genomic_DNA"/>
</dbReference>
<dbReference type="EMBL" id="CAJOBI010330103">
    <property type="protein sequence ID" value="CAF5197154.1"/>
    <property type="molecule type" value="Genomic_DNA"/>
</dbReference>
<dbReference type="EMBL" id="CAJOBJ010000149">
    <property type="protein sequence ID" value="CAF3799413.1"/>
    <property type="molecule type" value="Genomic_DNA"/>
</dbReference>
<evidence type="ECO:0000259" key="4">
    <source>
        <dbReference type="PROSITE" id="PS01358"/>
    </source>
</evidence>
<dbReference type="AlphaFoldDB" id="A0A816XBU0"/>
<dbReference type="Gene3D" id="3.30.60.90">
    <property type="match status" value="1"/>
</dbReference>
<evidence type="ECO:0000313" key="7">
    <source>
        <dbReference type="EMBL" id="CAF3769006.1"/>
    </source>
</evidence>
<dbReference type="Proteomes" id="UP000676336">
    <property type="component" value="Unassembled WGS sequence"/>
</dbReference>
<proteinExistence type="predicted"/>
<protein>
    <recommendedName>
        <fullName evidence="4">RanBP2-type domain-containing protein</fullName>
    </recommendedName>
</protein>
<evidence type="ECO:0000313" key="8">
    <source>
        <dbReference type="EMBL" id="CAF3799413.1"/>
    </source>
</evidence>
<sequence length="80" mass="9073">MSNTEPFGSSFSPPMPPPPPPMNHWWCNNCHQVNSRARYQCTLCRGNDTYDLCEHCIGQSSTVHPGHPFALMPAFNIIHY</sequence>
<reference evidence="6" key="1">
    <citation type="submission" date="2021-02" db="EMBL/GenBank/DDBJ databases">
        <authorList>
            <person name="Nowell W R."/>
        </authorList>
    </citation>
    <scope>NUCLEOTIDE SEQUENCE</scope>
</reference>
<dbReference type="InterPro" id="IPR043145">
    <property type="entry name" value="Znf_ZZ_sf"/>
</dbReference>
<keyword evidence="3" id="KW-0862">Zinc</keyword>
<dbReference type="InterPro" id="IPR001876">
    <property type="entry name" value="Znf_RanBP2"/>
</dbReference>
<name>A0A816XBU0_9BILA</name>
<evidence type="ECO:0000313" key="9">
    <source>
        <dbReference type="EMBL" id="CAF3825654.1"/>
    </source>
</evidence>
<dbReference type="GO" id="GO:0008270">
    <property type="term" value="F:zinc ion binding"/>
    <property type="evidence" value="ECO:0007669"/>
    <property type="project" value="UniProtKB-KW"/>
</dbReference>
<dbReference type="Proteomes" id="UP000681720">
    <property type="component" value="Unassembled WGS sequence"/>
</dbReference>
<dbReference type="EMBL" id="CAJNOV010000022">
    <property type="protein sequence ID" value="CAF0958680.1"/>
    <property type="molecule type" value="Genomic_DNA"/>
</dbReference>
<dbReference type="Proteomes" id="UP000663855">
    <property type="component" value="Unassembled WGS sequence"/>
</dbReference>
<dbReference type="PROSITE" id="PS01358">
    <property type="entry name" value="ZF_RANBP2_1"/>
    <property type="match status" value="1"/>
</dbReference>
<comment type="caution">
    <text evidence="6">The sequence shown here is derived from an EMBL/GenBank/DDBJ whole genome shotgun (WGS) entry which is preliminary data.</text>
</comment>
<dbReference type="EMBL" id="CAJOBF010000492">
    <property type="protein sequence ID" value="CAF3825654.1"/>
    <property type="molecule type" value="Genomic_DNA"/>
</dbReference>
<dbReference type="EMBL" id="CAJNRG010012926">
    <property type="protein sequence ID" value="CAF2144606.1"/>
    <property type="molecule type" value="Genomic_DNA"/>
</dbReference>
<organism evidence="6 11">
    <name type="scientific">Rotaria magnacalcarata</name>
    <dbReference type="NCBI Taxonomy" id="392030"/>
    <lineage>
        <taxon>Eukaryota</taxon>
        <taxon>Metazoa</taxon>
        <taxon>Spiralia</taxon>
        <taxon>Gnathifera</taxon>
        <taxon>Rotifera</taxon>
        <taxon>Eurotatoria</taxon>
        <taxon>Bdelloidea</taxon>
        <taxon>Philodinida</taxon>
        <taxon>Philodinidae</taxon>
        <taxon>Rotaria</taxon>
    </lineage>
</organism>
<evidence type="ECO:0000256" key="2">
    <source>
        <dbReference type="ARBA" id="ARBA00022771"/>
    </source>
</evidence>
<keyword evidence="1" id="KW-0479">Metal-binding</keyword>
<evidence type="ECO:0000256" key="3">
    <source>
        <dbReference type="ARBA" id="ARBA00022833"/>
    </source>
</evidence>
<dbReference type="Proteomes" id="UP000663887">
    <property type="component" value="Unassembled WGS sequence"/>
</dbReference>
<dbReference type="Proteomes" id="UP000681967">
    <property type="component" value="Unassembled WGS sequence"/>
</dbReference>
<feature type="domain" description="RanBP2-type" evidence="4">
    <location>
        <begin position="25"/>
        <end position="44"/>
    </location>
</feature>
<evidence type="ECO:0000313" key="10">
    <source>
        <dbReference type="EMBL" id="CAF5197154.1"/>
    </source>
</evidence>
<keyword evidence="2" id="KW-0863">Zinc-finger</keyword>
<accession>A0A816XBU0</accession>
<evidence type="ECO:0000313" key="5">
    <source>
        <dbReference type="EMBL" id="CAF0958680.1"/>
    </source>
</evidence>
<evidence type="ECO:0000256" key="1">
    <source>
        <dbReference type="ARBA" id="ARBA00022723"/>
    </source>
</evidence>
<dbReference type="Proteomes" id="UP000663842">
    <property type="component" value="Unassembled WGS sequence"/>
</dbReference>
<gene>
    <name evidence="7" type="ORF">BYL167_LOCUS1288</name>
    <name evidence="5" type="ORF">CJN711_LOCUS313</name>
    <name evidence="8" type="ORF">GIL414_LOCUS1001</name>
    <name evidence="10" type="ORF">SMN809_LOCUS74411</name>
    <name evidence="9" type="ORF">UXM345_LOCUS6271</name>
    <name evidence="6" type="ORF">XDN619_LOCUS27419</name>
</gene>
<dbReference type="SUPFAM" id="SSF57850">
    <property type="entry name" value="RING/U-box"/>
    <property type="match status" value="1"/>
</dbReference>
<evidence type="ECO:0000313" key="6">
    <source>
        <dbReference type="EMBL" id="CAF2144606.1"/>
    </source>
</evidence>